<dbReference type="RefSeq" id="WP_260593605.1">
    <property type="nucleotide sequence ID" value="NZ_CP104003.1"/>
</dbReference>
<dbReference type="Pfam" id="PF04967">
    <property type="entry name" value="HTH_10"/>
    <property type="match status" value="1"/>
</dbReference>
<protein>
    <submittedName>
        <fullName evidence="5">Helix-turn-helix domain-containing protein</fullName>
    </submittedName>
</protein>
<dbReference type="KEGG" id="ssai:N0B31_20985"/>
<evidence type="ECO:0000259" key="3">
    <source>
        <dbReference type="Pfam" id="PF04967"/>
    </source>
</evidence>
<dbReference type="InterPro" id="IPR007050">
    <property type="entry name" value="HTH_bacterioopsin"/>
</dbReference>
<dbReference type="Pfam" id="PF15915">
    <property type="entry name" value="BAT"/>
    <property type="match status" value="1"/>
</dbReference>
<evidence type="ECO:0000256" key="2">
    <source>
        <dbReference type="ARBA" id="ARBA00023163"/>
    </source>
</evidence>
<dbReference type="InterPro" id="IPR031803">
    <property type="entry name" value="BAT_GAF/HTH-assoc"/>
</dbReference>
<evidence type="ECO:0000256" key="1">
    <source>
        <dbReference type="ARBA" id="ARBA00023015"/>
    </source>
</evidence>
<evidence type="ECO:0000259" key="4">
    <source>
        <dbReference type="Pfam" id="PF15915"/>
    </source>
</evidence>
<dbReference type="AlphaFoldDB" id="A0A9E7U4Q7"/>
<name>A0A9E7U4Q7_9EURY</name>
<dbReference type="EMBL" id="CP104003">
    <property type="protein sequence ID" value="UWM54585.1"/>
    <property type="molecule type" value="Genomic_DNA"/>
</dbReference>
<accession>A0A9E7U4Q7</accession>
<evidence type="ECO:0000313" key="6">
    <source>
        <dbReference type="Proteomes" id="UP001057580"/>
    </source>
</evidence>
<dbReference type="Proteomes" id="UP001057580">
    <property type="component" value="Chromosome"/>
</dbReference>
<feature type="domain" description="Bacterioopsin transcriptional activator GAF and HTH associated" evidence="4">
    <location>
        <begin position="39"/>
        <end position="151"/>
    </location>
</feature>
<dbReference type="Gene3D" id="1.10.10.10">
    <property type="entry name" value="Winged helix-like DNA-binding domain superfamily/Winged helix DNA-binding domain"/>
    <property type="match status" value="1"/>
</dbReference>
<keyword evidence="2" id="KW-0804">Transcription</keyword>
<dbReference type="GeneID" id="74944953"/>
<keyword evidence="1" id="KW-0805">Transcription regulation</keyword>
<proteinExistence type="predicted"/>
<evidence type="ECO:0000313" key="5">
    <source>
        <dbReference type="EMBL" id="UWM54585.1"/>
    </source>
</evidence>
<feature type="domain" description="HTH bat-type" evidence="3">
    <location>
        <begin position="157"/>
        <end position="208"/>
    </location>
</feature>
<keyword evidence="6" id="KW-1185">Reference proteome</keyword>
<organism evidence="5 6">
    <name type="scientific">Salinirubellus salinus</name>
    <dbReference type="NCBI Taxonomy" id="1364945"/>
    <lineage>
        <taxon>Archaea</taxon>
        <taxon>Methanobacteriati</taxon>
        <taxon>Methanobacteriota</taxon>
        <taxon>Stenosarchaea group</taxon>
        <taxon>Halobacteria</taxon>
        <taxon>Halobacteriales</taxon>
        <taxon>Natronomonadaceae</taxon>
        <taxon>Salinirubellus</taxon>
    </lineage>
</organism>
<dbReference type="PANTHER" id="PTHR34236:SF1">
    <property type="entry name" value="DIMETHYL SULFOXIDE REDUCTASE TRANSCRIPTIONAL ACTIVATOR"/>
    <property type="match status" value="1"/>
</dbReference>
<sequence>MVITAHVYAEHENLVLSPTIRSLRDVEVSVVSDAGTDPENDVHFFRFEADDFGALERALADDRTVAAFSTILDEGDRRTYRVEYSDAAKRVAPPLTEIGGLIRDVRSHLDGWRLELRFQTHDGVYQLDEYARAEGISLDVLELTHTDGREDRSDFGLTEEQREALVAAYVHGYYDDPRETPLEGLAALLDISPTAVSGRLRRGSARLVEEVLLDENGDEK</sequence>
<reference evidence="5" key="1">
    <citation type="submission" date="2022-09" db="EMBL/GenBank/DDBJ databases">
        <title>Diverse halophilic archaea isolated from saline environments.</title>
        <authorList>
            <person name="Cui H.-L."/>
        </authorList>
    </citation>
    <scope>NUCLEOTIDE SEQUENCE</scope>
    <source>
        <strain evidence="5">ZS-35-S2</strain>
    </source>
</reference>
<dbReference type="PANTHER" id="PTHR34236">
    <property type="entry name" value="DIMETHYL SULFOXIDE REDUCTASE TRANSCRIPTIONAL ACTIVATOR"/>
    <property type="match status" value="1"/>
</dbReference>
<gene>
    <name evidence="5" type="ORF">N0B31_20985</name>
</gene>
<dbReference type="InterPro" id="IPR036388">
    <property type="entry name" value="WH-like_DNA-bd_sf"/>
</dbReference>